<dbReference type="EMBL" id="JBHSGK010000011">
    <property type="protein sequence ID" value="MFC4736996.1"/>
    <property type="molecule type" value="Genomic_DNA"/>
</dbReference>
<evidence type="ECO:0000313" key="2">
    <source>
        <dbReference type="Proteomes" id="UP001595896"/>
    </source>
</evidence>
<evidence type="ECO:0000313" key="1">
    <source>
        <dbReference type="EMBL" id="MFC4736996.1"/>
    </source>
</evidence>
<comment type="caution">
    <text evidence="1">The sequence shown here is derived from an EMBL/GenBank/DDBJ whole genome shotgun (WGS) entry which is preliminary data.</text>
</comment>
<proteinExistence type="predicted"/>
<gene>
    <name evidence="1" type="ORF">ACFO4L_10395</name>
</gene>
<dbReference type="Proteomes" id="UP001595896">
    <property type="component" value="Unassembled WGS sequence"/>
</dbReference>
<accession>A0ABV9NXI4</accession>
<organism evidence="1 2">
    <name type="scientific">Bacillus daqingensis</name>
    <dbReference type="NCBI Taxonomy" id="872396"/>
    <lineage>
        <taxon>Bacteria</taxon>
        <taxon>Bacillati</taxon>
        <taxon>Bacillota</taxon>
        <taxon>Bacilli</taxon>
        <taxon>Bacillales</taxon>
        <taxon>Bacillaceae</taxon>
        <taxon>Bacillus</taxon>
    </lineage>
</organism>
<protein>
    <submittedName>
        <fullName evidence="1">Uncharacterized protein</fullName>
    </submittedName>
</protein>
<dbReference type="RefSeq" id="WP_377909606.1">
    <property type="nucleotide sequence ID" value="NZ_JBHSGK010000011.1"/>
</dbReference>
<sequence>MMYRSISFVLIFGTAALMLYGHLVNSHFTGHLTGSHDHGSVEAKEPAPELAIRLKDTEGECLLHAEAEHFRFTRETAVTRGGHAHLYVNGEREARIYDFPYALSELEPGTEIKLVLANHEHRILTTGGNEISSAITAEKCTNGERS</sequence>
<keyword evidence="2" id="KW-1185">Reference proteome</keyword>
<reference evidence="2" key="1">
    <citation type="journal article" date="2019" name="Int. J. Syst. Evol. Microbiol.">
        <title>The Global Catalogue of Microorganisms (GCM) 10K type strain sequencing project: providing services to taxonomists for standard genome sequencing and annotation.</title>
        <authorList>
            <consortium name="The Broad Institute Genomics Platform"/>
            <consortium name="The Broad Institute Genome Sequencing Center for Infectious Disease"/>
            <person name="Wu L."/>
            <person name="Ma J."/>
        </authorList>
    </citation>
    <scope>NUCLEOTIDE SEQUENCE [LARGE SCALE GENOMIC DNA]</scope>
    <source>
        <strain evidence="2">JCM 12165</strain>
    </source>
</reference>
<name>A0ABV9NXI4_9BACI</name>